<dbReference type="Gene3D" id="1.10.10.2830">
    <property type="match status" value="1"/>
</dbReference>
<dbReference type="EMBL" id="JBJLSN010000007">
    <property type="protein sequence ID" value="MFL7900946.1"/>
    <property type="molecule type" value="Genomic_DNA"/>
</dbReference>
<dbReference type="KEGG" id="abq:ABAZ39_23165"/>
<dbReference type="Pfam" id="PF17762">
    <property type="entry name" value="HTH_ParB"/>
    <property type="match status" value="1"/>
</dbReference>
<dbReference type="AlphaFoldDB" id="A0A060DLG4"/>
<dbReference type="Proteomes" id="UP001628281">
    <property type="component" value="Unassembled WGS sequence"/>
</dbReference>
<dbReference type="PANTHER" id="PTHR33375">
    <property type="entry name" value="CHROMOSOME-PARTITIONING PROTEIN PARB-RELATED"/>
    <property type="match status" value="1"/>
</dbReference>
<evidence type="ECO:0000256" key="1">
    <source>
        <dbReference type="ARBA" id="ARBA00006295"/>
    </source>
</evidence>
<evidence type="ECO:0000313" key="5">
    <source>
        <dbReference type="EMBL" id="AIB14796.1"/>
    </source>
</evidence>
<dbReference type="GO" id="GO:0003677">
    <property type="term" value="F:DNA binding"/>
    <property type="evidence" value="ECO:0007669"/>
    <property type="project" value="InterPro"/>
</dbReference>
<dbReference type="SUPFAM" id="SSF110849">
    <property type="entry name" value="ParB/Sulfiredoxin"/>
    <property type="match status" value="1"/>
</dbReference>
<dbReference type="PANTHER" id="PTHR33375:SF1">
    <property type="entry name" value="CHROMOSOME-PARTITIONING PROTEIN PARB-RELATED"/>
    <property type="match status" value="1"/>
</dbReference>
<reference evidence="5 7" key="1">
    <citation type="journal article" date="2014" name="Genome Announc.">
        <title>Complete Genome Sequence of the Model Rhizosphere Strain Azospirillum brasilense Az39, Successfully Applied in Agriculture.</title>
        <authorList>
            <person name="Rivera D."/>
            <person name="Revale S."/>
            <person name="Molina R."/>
            <person name="Gualpa J."/>
            <person name="Puente M."/>
            <person name="Maroniche G."/>
            <person name="Paris G."/>
            <person name="Baker D."/>
            <person name="Clavijo B."/>
            <person name="McLay K."/>
            <person name="Spaepen S."/>
            <person name="Perticari A."/>
            <person name="Vazquez M."/>
            <person name="Wisniewski-Dye F."/>
            <person name="Watkins C."/>
            <person name="Martinez-Abarca F."/>
            <person name="Vanderleyden J."/>
            <person name="Cassan F."/>
        </authorList>
    </citation>
    <scope>NUCLEOTIDE SEQUENCE [LARGE SCALE GENOMIC DNA]</scope>
    <source>
        <strain evidence="5 7">Az39</strain>
        <plasmid evidence="5">AbAZ39_p2</plasmid>
    </source>
</reference>
<dbReference type="RefSeq" id="WP_051658418.1">
    <property type="nucleotide sequence ID" value="NZ_CP007795.1"/>
</dbReference>
<dbReference type="Proteomes" id="UP000027186">
    <property type="component" value="Plasmid AbAZ39_p2"/>
</dbReference>
<feature type="region of interest" description="Disordered" evidence="3">
    <location>
        <begin position="1"/>
        <end position="28"/>
    </location>
</feature>
<evidence type="ECO:0000256" key="2">
    <source>
        <dbReference type="ARBA" id="ARBA00022829"/>
    </source>
</evidence>
<reference evidence="6 8" key="2">
    <citation type="submission" date="2024-11" db="EMBL/GenBank/DDBJ databases">
        <title>Draft genome sequences of two bacteria associated to sugarcane roots in Colombia.</title>
        <authorList>
            <person name="Pardo-Diaz S."/>
            <person name="Masmela-Mendoza J."/>
            <person name="Delgadillo-Duran P."/>
            <person name="Bautista E.J."/>
            <person name="Rojas-Tapias D.F."/>
        </authorList>
    </citation>
    <scope>NUCLEOTIDE SEQUENCE [LARGE SCALE GENOMIC DNA]</scope>
    <source>
        <strain evidence="6 8">Ap18</strain>
    </source>
</reference>
<evidence type="ECO:0000259" key="4">
    <source>
        <dbReference type="SMART" id="SM00470"/>
    </source>
</evidence>
<dbReference type="Pfam" id="PF02195">
    <property type="entry name" value="ParB_N"/>
    <property type="match status" value="1"/>
</dbReference>
<dbReference type="SUPFAM" id="SSF109709">
    <property type="entry name" value="KorB DNA-binding domain-like"/>
    <property type="match status" value="1"/>
</dbReference>
<dbReference type="InterPro" id="IPR003115">
    <property type="entry name" value="ParB_N"/>
</dbReference>
<comment type="similarity">
    <text evidence="1">Belongs to the ParB family.</text>
</comment>
<keyword evidence="8" id="KW-1185">Reference proteome</keyword>
<dbReference type="EMBL" id="CP007795">
    <property type="protein sequence ID" value="AIB14796.1"/>
    <property type="molecule type" value="Genomic_DNA"/>
</dbReference>
<keyword evidence="5" id="KW-0614">Plasmid</keyword>
<organism evidence="5 7">
    <name type="scientific">Azospirillum argentinense</name>
    <dbReference type="NCBI Taxonomy" id="2970906"/>
    <lineage>
        <taxon>Bacteria</taxon>
        <taxon>Pseudomonadati</taxon>
        <taxon>Pseudomonadota</taxon>
        <taxon>Alphaproteobacteria</taxon>
        <taxon>Rhodospirillales</taxon>
        <taxon>Azospirillaceae</taxon>
        <taxon>Azospirillum</taxon>
    </lineage>
</organism>
<dbReference type="InterPro" id="IPR041468">
    <property type="entry name" value="HTH_ParB/Spo0J"/>
</dbReference>
<dbReference type="InterPro" id="IPR004437">
    <property type="entry name" value="ParB/RepB/Spo0J"/>
</dbReference>
<gene>
    <name evidence="5" type="ORF">ABAZ39_23165</name>
    <name evidence="6" type="ORF">ACJ41P_07410</name>
</gene>
<dbReference type="GO" id="GO:0005694">
    <property type="term" value="C:chromosome"/>
    <property type="evidence" value="ECO:0007669"/>
    <property type="project" value="TreeGrafter"/>
</dbReference>
<dbReference type="Gene3D" id="3.90.1530.30">
    <property type="match status" value="1"/>
</dbReference>
<evidence type="ECO:0000313" key="8">
    <source>
        <dbReference type="Proteomes" id="UP001628281"/>
    </source>
</evidence>
<dbReference type="InterPro" id="IPR050336">
    <property type="entry name" value="Chromosome_partition/occlusion"/>
</dbReference>
<evidence type="ECO:0000313" key="6">
    <source>
        <dbReference type="EMBL" id="MFL7900946.1"/>
    </source>
</evidence>
<geneLocation type="plasmid" evidence="5 7">
    <name>AbAZ39_p2</name>
</geneLocation>
<feature type="domain" description="ParB-like N-terminal" evidence="4">
    <location>
        <begin position="37"/>
        <end position="124"/>
    </location>
</feature>
<dbReference type="InterPro" id="IPR036086">
    <property type="entry name" value="ParB/Sulfiredoxin_sf"/>
</dbReference>
<dbReference type="GO" id="GO:0007059">
    <property type="term" value="P:chromosome segregation"/>
    <property type="evidence" value="ECO:0007669"/>
    <property type="project" value="UniProtKB-KW"/>
</dbReference>
<accession>A0A060DLG4</accession>
<sequence length="298" mass="32602">MSRKLARTNTGVLTTAAAERQAREDGQGFNRRGPVVVEIDVGRIVTNPDQPRRHFDEADMEALKSSIAQHGLAQPVGVQQLGDGRFQLVFGERRFRAVRALGHPTIYAVTVTGASDELALIENVVRADLSPFEEGDAYARLMERHGYRQEDVGRIVGKDRVDISRALLISRLPQRIRDEYPLHRPARYRLVEIARLKGEGDQLRGWDALVNEMARRSADEEAPAATAAKPRGNAVPTGSALPKPLAKAVFGARQTVASVREQGLALADIDRETLRAIRDDIDAILNAGPIAGKGRGGE</sequence>
<feature type="region of interest" description="Disordered" evidence="3">
    <location>
        <begin position="220"/>
        <end position="240"/>
    </location>
</feature>
<name>A0A060DLG4_9PROT</name>
<evidence type="ECO:0000313" key="7">
    <source>
        <dbReference type="Proteomes" id="UP000027186"/>
    </source>
</evidence>
<protein>
    <submittedName>
        <fullName evidence="6">ParB/RepB/Spo0J family partition protein</fullName>
    </submittedName>
</protein>
<dbReference type="NCBIfam" id="TIGR00180">
    <property type="entry name" value="parB_part"/>
    <property type="match status" value="1"/>
</dbReference>
<proteinExistence type="inferred from homology"/>
<keyword evidence="2" id="KW-0159">Chromosome partition</keyword>
<dbReference type="SMART" id="SM00470">
    <property type="entry name" value="ParB"/>
    <property type="match status" value="1"/>
</dbReference>
<evidence type="ECO:0000256" key="3">
    <source>
        <dbReference type="SAM" id="MobiDB-lite"/>
    </source>
</evidence>